<feature type="domain" description="Protein kinase" evidence="8">
    <location>
        <begin position="105"/>
        <end position="358"/>
    </location>
</feature>
<gene>
    <name evidence="10" type="ORF">SteCoe_5976</name>
</gene>
<evidence type="ECO:0000256" key="1">
    <source>
        <dbReference type="ARBA" id="ARBA00022527"/>
    </source>
</evidence>
<dbReference type="SMART" id="SM00220">
    <property type="entry name" value="S_TKc"/>
    <property type="match status" value="1"/>
</dbReference>
<protein>
    <recommendedName>
        <fullName evidence="12">Protein kinase domain-containing protein</fullName>
    </recommendedName>
</protein>
<evidence type="ECO:0000256" key="4">
    <source>
        <dbReference type="ARBA" id="ARBA00022741"/>
    </source>
</evidence>
<keyword evidence="11" id="KW-1185">Reference proteome</keyword>
<evidence type="ECO:0000256" key="5">
    <source>
        <dbReference type="ARBA" id="ARBA00022777"/>
    </source>
</evidence>
<feature type="domain" description="AGC-kinase C-terminal" evidence="9">
    <location>
        <begin position="359"/>
        <end position="421"/>
    </location>
</feature>
<dbReference type="Pfam" id="PF00069">
    <property type="entry name" value="Pkinase"/>
    <property type="match status" value="1"/>
</dbReference>
<dbReference type="EMBL" id="MPUH01000080">
    <property type="protein sequence ID" value="OMJ91486.1"/>
    <property type="molecule type" value="Genomic_DNA"/>
</dbReference>
<keyword evidence="1" id="KW-0723">Serine/threonine-protein kinase</keyword>
<dbReference type="CDD" id="cd05123">
    <property type="entry name" value="STKc_AGC"/>
    <property type="match status" value="1"/>
</dbReference>
<dbReference type="PROSITE" id="PS51285">
    <property type="entry name" value="AGC_KINASE_CTER"/>
    <property type="match status" value="1"/>
</dbReference>
<dbReference type="Gene3D" id="3.30.200.20">
    <property type="entry name" value="Phosphorylase Kinase, domain 1"/>
    <property type="match status" value="1"/>
</dbReference>
<dbReference type="GO" id="GO:0005524">
    <property type="term" value="F:ATP binding"/>
    <property type="evidence" value="ECO:0007669"/>
    <property type="project" value="UniProtKB-UniRule"/>
</dbReference>
<evidence type="ECO:0000313" key="10">
    <source>
        <dbReference type="EMBL" id="OMJ91486.1"/>
    </source>
</evidence>
<evidence type="ECO:0008006" key="12">
    <source>
        <dbReference type="Google" id="ProtNLM"/>
    </source>
</evidence>
<sequence length="551" mass="63428">MGQDLSVTSDSPKLIKSLKIIRKNTVYILKDMPKATKISKLIENLNKAFKNLQHPIVSLKTKENNEILDYWLSMPEKNLFPLCNDQELLPVYFTSVPLKVGIKSFEIIKVIGEGAYSIVTQVRKKDTGMIYALKSIKKQVIIKERLQQHLLAEKEILSTIDCPFVAKLNWAFQTKNKLHFVMDFYPGGELYYHLRNIHIFTEDQCRFYFAEILLGLEALHSRKIAYRDLKPENIVIDIDGHIRLTDFGLSKIDMYENSMSFCGSPEYMSPEMLQGKGHSNSVDYYCLGALLYEMLTGLPPYYDREPSKMFRKILEEELYIPEYLTPSCKNILAGLLTKNPDNRLGSNSAQDIKDHFWCKSINWDQYKAKMIKPPLVPNLRKSHFDRLVTDKKVPLFSDEEAQDLDFASFDFNLLPSNDKISRYYFETSHKNKRSESQKPAKKSVPDISQLKGESLIENGFSLGNLASTQVSPAFSPLNSPNSSCVANEAFNFHDFSVKFPRKLNKRLLVHSPNNISYQSERQLIEPVQDTSNNFGDYFRKSISEILAKIKK</sequence>
<dbReference type="InterPro" id="IPR045270">
    <property type="entry name" value="STKc_AGC"/>
</dbReference>
<evidence type="ECO:0000313" key="11">
    <source>
        <dbReference type="Proteomes" id="UP000187209"/>
    </source>
</evidence>
<dbReference type="InterPro" id="IPR000961">
    <property type="entry name" value="AGC-kinase_C"/>
</dbReference>
<evidence type="ECO:0000256" key="7">
    <source>
        <dbReference type="PROSITE-ProRule" id="PRU10141"/>
    </source>
</evidence>
<dbReference type="SUPFAM" id="SSF56112">
    <property type="entry name" value="Protein kinase-like (PK-like)"/>
    <property type="match status" value="1"/>
</dbReference>
<reference evidence="10 11" key="1">
    <citation type="submission" date="2016-11" db="EMBL/GenBank/DDBJ databases">
        <title>The macronuclear genome of Stentor coeruleus: a giant cell with tiny introns.</title>
        <authorList>
            <person name="Slabodnick M."/>
            <person name="Ruby J.G."/>
            <person name="Reiff S.B."/>
            <person name="Swart E.C."/>
            <person name="Gosai S."/>
            <person name="Prabakaran S."/>
            <person name="Witkowska E."/>
            <person name="Larue G.E."/>
            <person name="Fisher S."/>
            <person name="Freeman R.M."/>
            <person name="Gunawardena J."/>
            <person name="Chu W."/>
            <person name="Stover N.A."/>
            <person name="Gregory B.D."/>
            <person name="Nowacki M."/>
            <person name="Derisi J."/>
            <person name="Roy S.W."/>
            <person name="Marshall W.F."/>
            <person name="Sood P."/>
        </authorList>
    </citation>
    <scope>NUCLEOTIDE SEQUENCE [LARGE SCALE GENOMIC DNA]</scope>
    <source>
        <strain evidence="10">WM001</strain>
    </source>
</reference>
<organism evidence="10 11">
    <name type="scientific">Stentor coeruleus</name>
    <dbReference type="NCBI Taxonomy" id="5963"/>
    <lineage>
        <taxon>Eukaryota</taxon>
        <taxon>Sar</taxon>
        <taxon>Alveolata</taxon>
        <taxon>Ciliophora</taxon>
        <taxon>Postciliodesmatophora</taxon>
        <taxon>Heterotrichea</taxon>
        <taxon>Heterotrichida</taxon>
        <taxon>Stentoridae</taxon>
        <taxon>Stentor</taxon>
    </lineage>
</organism>
<dbReference type="Proteomes" id="UP000187209">
    <property type="component" value="Unassembled WGS sequence"/>
</dbReference>
<dbReference type="InterPro" id="IPR011009">
    <property type="entry name" value="Kinase-like_dom_sf"/>
</dbReference>
<evidence type="ECO:0000256" key="2">
    <source>
        <dbReference type="ARBA" id="ARBA00022553"/>
    </source>
</evidence>
<evidence type="ECO:0000259" key="9">
    <source>
        <dbReference type="PROSITE" id="PS51285"/>
    </source>
</evidence>
<keyword evidence="6 7" id="KW-0067">ATP-binding</keyword>
<dbReference type="GO" id="GO:0004674">
    <property type="term" value="F:protein serine/threonine kinase activity"/>
    <property type="evidence" value="ECO:0007669"/>
    <property type="project" value="UniProtKB-KW"/>
</dbReference>
<evidence type="ECO:0000256" key="3">
    <source>
        <dbReference type="ARBA" id="ARBA00022679"/>
    </source>
</evidence>
<dbReference type="AlphaFoldDB" id="A0A1R2CR55"/>
<dbReference type="InterPro" id="IPR017441">
    <property type="entry name" value="Protein_kinase_ATP_BS"/>
</dbReference>
<dbReference type="PROSITE" id="PS00107">
    <property type="entry name" value="PROTEIN_KINASE_ATP"/>
    <property type="match status" value="1"/>
</dbReference>
<keyword evidence="5" id="KW-0418">Kinase</keyword>
<dbReference type="PANTHER" id="PTHR24351">
    <property type="entry name" value="RIBOSOMAL PROTEIN S6 KINASE"/>
    <property type="match status" value="1"/>
</dbReference>
<proteinExistence type="predicted"/>
<dbReference type="Gene3D" id="1.10.510.10">
    <property type="entry name" value="Transferase(Phosphotransferase) domain 1"/>
    <property type="match status" value="1"/>
</dbReference>
<feature type="binding site" evidence="7">
    <location>
        <position position="143"/>
    </location>
    <ligand>
        <name>ATP</name>
        <dbReference type="ChEBI" id="CHEBI:30616"/>
    </ligand>
</feature>
<dbReference type="InterPro" id="IPR008271">
    <property type="entry name" value="Ser/Thr_kinase_AS"/>
</dbReference>
<evidence type="ECO:0000259" key="8">
    <source>
        <dbReference type="PROSITE" id="PS50011"/>
    </source>
</evidence>
<keyword evidence="2" id="KW-0597">Phosphoprotein</keyword>
<comment type="caution">
    <text evidence="10">The sequence shown here is derived from an EMBL/GenBank/DDBJ whole genome shotgun (WGS) entry which is preliminary data.</text>
</comment>
<evidence type="ECO:0000256" key="6">
    <source>
        <dbReference type="ARBA" id="ARBA00022840"/>
    </source>
</evidence>
<keyword evidence="4 7" id="KW-0547">Nucleotide-binding</keyword>
<keyword evidence="3" id="KW-0808">Transferase</keyword>
<dbReference type="FunFam" id="1.10.510.10:FF:000008">
    <property type="entry name" value="Non-specific serine/threonine protein kinase"/>
    <property type="match status" value="1"/>
</dbReference>
<dbReference type="PROSITE" id="PS50011">
    <property type="entry name" value="PROTEIN_KINASE_DOM"/>
    <property type="match status" value="1"/>
</dbReference>
<dbReference type="PROSITE" id="PS00108">
    <property type="entry name" value="PROTEIN_KINASE_ST"/>
    <property type="match status" value="1"/>
</dbReference>
<dbReference type="InterPro" id="IPR000719">
    <property type="entry name" value="Prot_kinase_dom"/>
</dbReference>
<accession>A0A1R2CR55</accession>
<name>A0A1R2CR55_9CILI</name>